<organism evidence="11">
    <name type="scientific">Streptomyces anulatus</name>
    <name type="common">Streptomyces chrysomallus</name>
    <dbReference type="NCBI Taxonomy" id="1892"/>
    <lineage>
        <taxon>Bacteria</taxon>
        <taxon>Bacillati</taxon>
        <taxon>Actinomycetota</taxon>
        <taxon>Actinomycetes</taxon>
        <taxon>Kitasatosporales</taxon>
        <taxon>Streptomycetaceae</taxon>
        <taxon>Streptomyces</taxon>
    </lineage>
</organism>
<evidence type="ECO:0000313" key="11">
    <source>
        <dbReference type="EMBL" id="CAX48657.1"/>
    </source>
</evidence>
<dbReference type="NCBIfam" id="TIGR01240">
    <property type="entry name" value="mevDPdecarb"/>
    <property type="match status" value="1"/>
</dbReference>
<dbReference type="EMBL" id="FN178498">
    <property type="protein sequence ID" value="CAX48657.1"/>
    <property type="molecule type" value="Genomic_DNA"/>
</dbReference>
<evidence type="ECO:0000256" key="6">
    <source>
        <dbReference type="ARBA" id="ARBA00023098"/>
    </source>
</evidence>
<dbReference type="PANTHER" id="PTHR10977">
    <property type="entry name" value="DIPHOSPHOMEVALONATE DECARBOXYLASE"/>
    <property type="match status" value="1"/>
</dbReference>
<name>C4PWA3_STRAQ</name>
<dbReference type="GO" id="GO:0005524">
    <property type="term" value="F:ATP binding"/>
    <property type="evidence" value="ECO:0007669"/>
    <property type="project" value="UniProtKB-KW"/>
</dbReference>
<feature type="domain" description="Diphosphomevalonate decarboxylase-like N-terminal" evidence="10">
    <location>
        <begin position="25"/>
        <end position="174"/>
    </location>
</feature>
<accession>C4PWA3</accession>
<dbReference type="Gene3D" id="3.30.230.10">
    <property type="match status" value="1"/>
</dbReference>
<dbReference type="SUPFAM" id="SSF55060">
    <property type="entry name" value="GHMP Kinase, C-terminal domain"/>
    <property type="match status" value="1"/>
</dbReference>
<dbReference type="FunFam" id="3.30.230.10:FF:000072">
    <property type="entry name" value="Diphosphomevalonate decarboxylase"/>
    <property type="match status" value="1"/>
</dbReference>
<dbReference type="EC" id="4.1.1.33" evidence="2"/>
<keyword evidence="3" id="KW-0444">Lipid biosynthesis</keyword>
<dbReference type="AlphaFoldDB" id="C4PWA3"/>
<dbReference type="InterPro" id="IPR005935">
    <property type="entry name" value="Mev_decarb"/>
</dbReference>
<dbReference type="InterPro" id="IPR036554">
    <property type="entry name" value="GHMP_kinase_C_sf"/>
</dbReference>
<evidence type="ECO:0000259" key="10">
    <source>
        <dbReference type="Pfam" id="PF22700"/>
    </source>
</evidence>
<sequence>MRPDHPHAPDRSREHGAAGGATAVAHPNIALIKYWGKRDERLVLPRTDSLSMTLDILPTTTHVRLDPEAEHDEVTLDGVPLEGGPRQRVITFLELVRERAGSSRRAAVDSRNTVPTGAGLASSASGFAALAVAASAAYGLGLDATALSRLARRGSGSASRSIFGDFAIWHAGRPTGSATDADLGSYAEPVPAAEFDPALVIAVVNAGPKDVSSREAMRRTVETSPLYGPWAASSEGDLVDMRVALRRGDLDAVGEIAERNALGMHATMLAARPAVRYLSAPTLDVLDSVLRLRRDGVPAYATMDAGPNVKVLCHRTDADRVAQVVRSAAPGGSVLVAGRGPGARLLAEGER</sequence>
<keyword evidence="4" id="KW-0547">Nucleotide-binding</keyword>
<dbReference type="GO" id="GO:0005829">
    <property type="term" value="C:cytosol"/>
    <property type="evidence" value="ECO:0007669"/>
    <property type="project" value="InterPro"/>
</dbReference>
<dbReference type="Gene3D" id="3.30.70.890">
    <property type="entry name" value="GHMP kinase, C-terminal domain"/>
    <property type="match status" value="1"/>
</dbReference>
<dbReference type="InterPro" id="IPR053859">
    <property type="entry name" value="MVD-like_N"/>
</dbReference>
<dbReference type="GO" id="GO:0019287">
    <property type="term" value="P:isopentenyl diphosphate biosynthetic process, mevalonate pathway"/>
    <property type="evidence" value="ECO:0007669"/>
    <property type="project" value="InterPro"/>
</dbReference>
<evidence type="ECO:0000259" key="9">
    <source>
        <dbReference type="Pfam" id="PF18376"/>
    </source>
</evidence>
<evidence type="ECO:0000256" key="5">
    <source>
        <dbReference type="ARBA" id="ARBA00022840"/>
    </source>
</evidence>
<dbReference type="PANTHER" id="PTHR10977:SF3">
    <property type="entry name" value="DIPHOSPHOMEVALONATE DECARBOXYLASE"/>
    <property type="match status" value="1"/>
</dbReference>
<dbReference type="Pfam" id="PF18376">
    <property type="entry name" value="MDD_C"/>
    <property type="match status" value="1"/>
</dbReference>
<comment type="similarity">
    <text evidence="1">Belongs to the diphosphomevalonate decarboxylase family.</text>
</comment>
<dbReference type="PIRSF" id="PIRSF015950">
    <property type="entry name" value="Mev_P_decrbx"/>
    <property type="match status" value="1"/>
</dbReference>
<dbReference type="InterPro" id="IPR020568">
    <property type="entry name" value="Ribosomal_Su5_D2-typ_SF"/>
</dbReference>
<reference evidence="11" key="1">
    <citation type="journal article" date="2009" name="J. Biol. Chem.">
        <title>Aromatic Prenylation in Phenazine Biosynthesis: DIHYDROPHENAZINE-1-CARBOXYLATE DIMETHYLALLYLTRANSFERASE FROM STREPTOMYCES ANULATUS.</title>
        <authorList>
            <person name="Saleh O."/>
            <person name="Gust B."/>
            <person name="Boll B."/>
            <person name="Fiedler H.P."/>
            <person name="Heide L."/>
        </authorList>
    </citation>
    <scope>NUCLEOTIDE SEQUENCE</scope>
    <source>
        <strain evidence="11">9663</strain>
    </source>
</reference>
<feature type="region of interest" description="Disordered" evidence="8">
    <location>
        <begin position="1"/>
        <end position="22"/>
    </location>
</feature>
<evidence type="ECO:0000256" key="1">
    <source>
        <dbReference type="ARBA" id="ARBA00008831"/>
    </source>
</evidence>
<keyword evidence="6" id="KW-0443">Lipid metabolism</keyword>
<evidence type="ECO:0000256" key="7">
    <source>
        <dbReference type="ARBA" id="ARBA00023239"/>
    </source>
</evidence>
<evidence type="ECO:0000256" key="8">
    <source>
        <dbReference type="SAM" id="MobiDB-lite"/>
    </source>
</evidence>
<keyword evidence="5" id="KW-0067">ATP-binding</keyword>
<feature type="domain" description="Mvd1 C-terminal" evidence="9">
    <location>
        <begin position="200"/>
        <end position="330"/>
    </location>
</feature>
<dbReference type="GO" id="GO:0004163">
    <property type="term" value="F:diphosphomevalonate decarboxylase activity"/>
    <property type="evidence" value="ECO:0007669"/>
    <property type="project" value="UniProtKB-EC"/>
</dbReference>
<keyword evidence="7" id="KW-0456">Lyase</keyword>
<proteinExistence type="inferred from homology"/>
<feature type="compositionally biased region" description="Basic and acidic residues" evidence="8">
    <location>
        <begin position="1"/>
        <end position="16"/>
    </location>
</feature>
<evidence type="ECO:0000256" key="3">
    <source>
        <dbReference type="ARBA" id="ARBA00022516"/>
    </source>
</evidence>
<dbReference type="InterPro" id="IPR014721">
    <property type="entry name" value="Ribsml_uS5_D2-typ_fold_subgr"/>
</dbReference>
<dbReference type="InterPro" id="IPR029765">
    <property type="entry name" value="Mev_diP_decarb"/>
</dbReference>
<dbReference type="SUPFAM" id="SSF54211">
    <property type="entry name" value="Ribosomal protein S5 domain 2-like"/>
    <property type="match status" value="1"/>
</dbReference>
<evidence type="ECO:0000256" key="4">
    <source>
        <dbReference type="ARBA" id="ARBA00022741"/>
    </source>
</evidence>
<dbReference type="Pfam" id="PF22700">
    <property type="entry name" value="MVD-like_N"/>
    <property type="match status" value="1"/>
</dbReference>
<dbReference type="InterPro" id="IPR041431">
    <property type="entry name" value="Mvd1_C"/>
</dbReference>
<gene>
    <name evidence="11" type="primary">mdpd</name>
</gene>
<evidence type="ECO:0000256" key="2">
    <source>
        <dbReference type="ARBA" id="ARBA00012296"/>
    </source>
</evidence>
<protein>
    <recommendedName>
        <fullName evidence="2">diphosphomevalonate decarboxylase</fullName>
        <ecNumber evidence="2">4.1.1.33</ecNumber>
    </recommendedName>
</protein>